<reference evidence="6 7" key="1">
    <citation type="submission" date="2024-01" db="EMBL/GenBank/DDBJ databases">
        <title>Seven novel Bacillus-like species.</title>
        <authorList>
            <person name="Liu G."/>
        </authorList>
    </citation>
    <scope>NUCLEOTIDE SEQUENCE [LARGE SCALE GENOMIC DNA]</scope>
    <source>
        <strain evidence="6 7">FJAT-51614</strain>
    </source>
</reference>
<evidence type="ECO:0000256" key="1">
    <source>
        <dbReference type="ARBA" id="ARBA00004141"/>
    </source>
</evidence>
<dbReference type="RefSeq" id="WP_336498201.1">
    <property type="nucleotide sequence ID" value="NZ_JBAWSY010000010.1"/>
</dbReference>
<dbReference type="Pfam" id="PF13564">
    <property type="entry name" value="DoxX_2"/>
    <property type="match status" value="1"/>
</dbReference>
<name>A0ABU8F6J8_9BACI</name>
<feature type="transmembrane region" description="Helical" evidence="5">
    <location>
        <begin position="99"/>
        <end position="117"/>
    </location>
</feature>
<organism evidence="6 7">
    <name type="scientific">Psychrobacillus mangrovi</name>
    <dbReference type="NCBI Taxonomy" id="3117745"/>
    <lineage>
        <taxon>Bacteria</taxon>
        <taxon>Bacillati</taxon>
        <taxon>Bacillota</taxon>
        <taxon>Bacilli</taxon>
        <taxon>Bacillales</taxon>
        <taxon>Bacillaceae</taxon>
        <taxon>Psychrobacillus</taxon>
    </lineage>
</organism>
<keyword evidence="3 5" id="KW-1133">Transmembrane helix</keyword>
<feature type="transmembrane region" description="Helical" evidence="5">
    <location>
        <begin position="42"/>
        <end position="63"/>
    </location>
</feature>
<feature type="transmembrane region" description="Helical" evidence="5">
    <location>
        <begin position="69"/>
        <end position="87"/>
    </location>
</feature>
<proteinExistence type="predicted"/>
<dbReference type="InterPro" id="IPR032808">
    <property type="entry name" value="DoxX"/>
</dbReference>
<dbReference type="EMBL" id="JBAWSY010000010">
    <property type="protein sequence ID" value="MEI4770638.1"/>
    <property type="molecule type" value="Genomic_DNA"/>
</dbReference>
<keyword evidence="4 5" id="KW-0472">Membrane</keyword>
<evidence type="ECO:0000313" key="6">
    <source>
        <dbReference type="EMBL" id="MEI4770638.1"/>
    </source>
</evidence>
<sequence>MGIISIILQVLLGFGFLMAGYGKVTGSKMHVEGFNHWKLPQWFRGVTGIVELVGALALLIGIWAHSWAAVGALVIGITAIGGILTHMRVKDSFKQTSTILFLGILAFIVFFINFGHLSNFPGF</sequence>
<protein>
    <submittedName>
        <fullName evidence="6">DoxX family protein</fullName>
    </submittedName>
</protein>
<feature type="transmembrane region" description="Helical" evidence="5">
    <location>
        <begin position="6"/>
        <end position="22"/>
    </location>
</feature>
<keyword evidence="2 5" id="KW-0812">Transmembrane</keyword>
<comment type="subcellular location">
    <subcellularLocation>
        <location evidence="1">Membrane</location>
        <topology evidence="1">Multi-pass membrane protein</topology>
    </subcellularLocation>
</comment>
<evidence type="ECO:0000256" key="2">
    <source>
        <dbReference type="ARBA" id="ARBA00022692"/>
    </source>
</evidence>
<evidence type="ECO:0000256" key="3">
    <source>
        <dbReference type="ARBA" id="ARBA00022989"/>
    </source>
</evidence>
<dbReference type="Proteomes" id="UP001364890">
    <property type="component" value="Unassembled WGS sequence"/>
</dbReference>
<evidence type="ECO:0000313" key="7">
    <source>
        <dbReference type="Proteomes" id="UP001364890"/>
    </source>
</evidence>
<gene>
    <name evidence="6" type="ORF">WAX74_13465</name>
</gene>
<evidence type="ECO:0000256" key="4">
    <source>
        <dbReference type="ARBA" id="ARBA00023136"/>
    </source>
</evidence>
<keyword evidence="7" id="KW-1185">Reference proteome</keyword>
<accession>A0ABU8F6J8</accession>
<comment type="caution">
    <text evidence="6">The sequence shown here is derived from an EMBL/GenBank/DDBJ whole genome shotgun (WGS) entry which is preliminary data.</text>
</comment>
<evidence type="ECO:0000256" key="5">
    <source>
        <dbReference type="SAM" id="Phobius"/>
    </source>
</evidence>